<reference evidence="8" key="1">
    <citation type="journal article" date="2020" name="mSystems">
        <title>Genome- and Community-Level Interaction Insights into Carbon Utilization and Element Cycling Functions of Hydrothermarchaeota in Hydrothermal Sediment.</title>
        <authorList>
            <person name="Zhou Z."/>
            <person name="Liu Y."/>
            <person name="Xu W."/>
            <person name="Pan J."/>
            <person name="Luo Z.H."/>
            <person name="Li M."/>
        </authorList>
    </citation>
    <scope>NUCLEOTIDE SEQUENCE [LARGE SCALE GENOMIC DNA]</scope>
    <source>
        <strain evidence="8">HyVt-460</strain>
    </source>
</reference>
<evidence type="ECO:0000256" key="2">
    <source>
        <dbReference type="ARBA" id="ARBA00007362"/>
    </source>
</evidence>
<dbReference type="Proteomes" id="UP000885771">
    <property type="component" value="Unassembled WGS sequence"/>
</dbReference>
<evidence type="ECO:0000256" key="1">
    <source>
        <dbReference type="ARBA" id="ARBA00004141"/>
    </source>
</evidence>
<dbReference type="GO" id="GO:0016020">
    <property type="term" value="C:membrane"/>
    <property type="evidence" value="ECO:0007669"/>
    <property type="project" value="UniProtKB-SubCell"/>
</dbReference>
<feature type="transmembrane region" description="Helical" evidence="6">
    <location>
        <begin position="271"/>
        <end position="288"/>
    </location>
</feature>
<evidence type="ECO:0000313" key="8">
    <source>
        <dbReference type="EMBL" id="HHM01712.1"/>
    </source>
</evidence>
<dbReference type="InterPro" id="IPR050638">
    <property type="entry name" value="AA-Vitamin_Transporters"/>
</dbReference>
<feature type="transmembrane region" description="Helical" evidence="6">
    <location>
        <begin position="183"/>
        <end position="206"/>
    </location>
</feature>
<dbReference type="SUPFAM" id="SSF103481">
    <property type="entry name" value="Multidrug resistance efflux transporter EmrE"/>
    <property type="match status" value="2"/>
</dbReference>
<dbReference type="PANTHER" id="PTHR32322">
    <property type="entry name" value="INNER MEMBRANE TRANSPORTER"/>
    <property type="match status" value="1"/>
</dbReference>
<evidence type="ECO:0000256" key="4">
    <source>
        <dbReference type="ARBA" id="ARBA00022989"/>
    </source>
</evidence>
<feature type="transmembrane region" description="Helical" evidence="6">
    <location>
        <begin position="99"/>
        <end position="118"/>
    </location>
</feature>
<feature type="transmembrane region" description="Helical" evidence="6">
    <location>
        <begin position="67"/>
        <end position="87"/>
    </location>
</feature>
<name>A0A7V5RNS0_CALAY</name>
<keyword evidence="4 6" id="KW-1133">Transmembrane helix</keyword>
<protein>
    <submittedName>
        <fullName evidence="8">DMT family transporter</fullName>
    </submittedName>
</protein>
<feature type="transmembrane region" description="Helical" evidence="6">
    <location>
        <begin position="125"/>
        <end position="144"/>
    </location>
</feature>
<feature type="domain" description="EamA" evidence="7">
    <location>
        <begin position="8"/>
        <end position="139"/>
    </location>
</feature>
<organism evidence="8">
    <name type="scientific">Caldithrix abyssi</name>
    <dbReference type="NCBI Taxonomy" id="187145"/>
    <lineage>
        <taxon>Bacteria</taxon>
        <taxon>Pseudomonadati</taxon>
        <taxon>Calditrichota</taxon>
        <taxon>Calditrichia</taxon>
        <taxon>Calditrichales</taxon>
        <taxon>Calditrichaceae</taxon>
        <taxon>Caldithrix</taxon>
    </lineage>
</organism>
<evidence type="ECO:0000259" key="7">
    <source>
        <dbReference type="Pfam" id="PF00892"/>
    </source>
</evidence>
<comment type="similarity">
    <text evidence="2">Belongs to the EamA transporter family.</text>
</comment>
<proteinExistence type="inferred from homology"/>
<dbReference type="PANTHER" id="PTHR32322:SF2">
    <property type="entry name" value="EAMA DOMAIN-CONTAINING PROTEIN"/>
    <property type="match status" value="1"/>
</dbReference>
<feature type="transmembrane region" description="Helical" evidence="6">
    <location>
        <begin position="33"/>
        <end position="55"/>
    </location>
</feature>
<keyword evidence="5 6" id="KW-0472">Membrane</keyword>
<feature type="domain" description="EamA" evidence="7">
    <location>
        <begin position="154"/>
        <end position="289"/>
    </location>
</feature>
<evidence type="ECO:0000256" key="3">
    <source>
        <dbReference type="ARBA" id="ARBA00022692"/>
    </source>
</evidence>
<keyword evidence="3 6" id="KW-0812">Transmembrane</keyword>
<feature type="transmembrane region" description="Helical" evidence="6">
    <location>
        <begin position="246"/>
        <end position="265"/>
    </location>
</feature>
<feature type="transmembrane region" description="Helical" evidence="6">
    <location>
        <begin position="150"/>
        <end position="171"/>
    </location>
</feature>
<accession>A0A7V5RNS0</accession>
<dbReference type="InterPro" id="IPR000620">
    <property type="entry name" value="EamA_dom"/>
</dbReference>
<dbReference type="EMBL" id="DRLI01000067">
    <property type="protein sequence ID" value="HHM01712.1"/>
    <property type="molecule type" value="Genomic_DNA"/>
</dbReference>
<sequence>MPASTKRLALFLLMVSALIWGSSFILIKRGLEVFSATQVGLLRIAFAMLAMLPLALHSFKRYYKGRLWRLLVAGLSGNLLPALLFAAAQTHLDSGLTGVLNALTPLFAMLVGVLLFRFRFIPRQLLGLIIGLSGATMLSFIGKSGSWGSFNIYTLLVAAASFLYGFNVNWIKRFLTDMPSANLTALSLFLVGVPAIIILLGGDFFWRVQTTPGAWKALGYLAILGVINTAFALILFFKLLQIASPVTASSVTYIIPAIALLIGFWDGEALGWLHLLGMGLILTGVIIINRAE</sequence>
<feature type="transmembrane region" description="Helical" evidence="6">
    <location>
        <begin position="218"/>
        <end position="239"/>
    </location>
</feature>
<evidence type="ECO:0000256" key="5">
    <source>
        <dbReference type="ARBA" id="ARBA00023136"/>
    </source>
</evidence>
<comment type="caution">
    <text evidence="8">The sequence shown here is derived from an EMBL/GenBank/DDBJ whole genome shotgun (WGS) entry which is preliminary data.</text>
</comment>
<dbReference type="AlphaFoldDB" id="A0A7V5RNS0"/>
<gene>
    <name evidence="8" type="ORF">ENJ15_01770</name>
</gene>
<evidence type="ECO:0000256" key="6">
    <source>
        <dbReference type="SAM" id="Phobius"/>
    </source>
</evidence>
<dbReference type="Pfam" id="PF00892">
    <property type="entry name" value="EamA"/>
    <property type="match status" value="2"/>
</dbReference>
<comment type="subcellular location">
    <subcellularLocation>
        <location evidence="1">Membrane</location>
        <topology evidence="1">Multi-pass membrane protein</topology>
    </subcellularLocation>
</comment>
<dbReference type="InterPro" id="IPR037185">
    <property type="entry name" value="EmrE-like"/>
</dbReference>